<accession>A0A8J7MF84</accession>
<evidence type="ECO:0000313" key="2">
    <source>
        <dbReference type="Proteomes" id="UP000624703"/>
    </source>
</evidence>
<evidence type="ECO:0000313" key="1">
    <source>
        <dbReference type="EMBL" id="MBK1792321.1"/>
    </source>
</evidence>
<dbReference type="Pfam" id="PF11964">
    <property type="entry name" value="SpoIIAA-like"/>
    <property type="match status" value="2"/>
</dbReference>
<dbReference type="InterPro" id="IPR038396">
    <property type="entry name" value="SpoIIAA-like_sf"/>
</dbReference>
<organism evidence="1 2">
    <name type="scientific">Persicirhabdus sediminis</name>
    <dbReference type="NCBI Taxonomy" id="454144"/>
    <lineage>
        <taxon>Bacteria</taxon>
        <taxon>Pseudomonadati</taxon>
        <taxon>Verrucomicrobiota</taxon>
        <taxon>Verrucomicrobiia</taxon>
        <taxon>Verrucomicrobiales</taxon>
        <taxon>Verrucomicrobiaceae</taxon>
        <taxon>Persicirhabdus</taxon>
    </lineage>
</organism>
<dbReference type="Proteomes" id="UP000624703">
    <property type="component" value="Unassembled WGS sequence"/>
</dbReference>
<dbReference type="SUPFAM" id="SSF52091">
    <property type="entry name" value="SpoIIaa-like"/>
    <property type="match status" value="2"/>
</dbReference>
<gene>
    <name evidence="1" type="ORF">JIN82_14250</name>
</gene>
<dbReference type="Gene3D" id="3.40.50.10600">
    <property type="entry name" value="SpoIIaa-like domains"/>
    <property type="match status" value="2"/>
</dbReference>
<dbReference type="EMBL" id="JAENIM010000044">
    <property type="protein sequence ID" value="MBK1792321.1"/>
    <property type="molecule type" value="Genomic_DNA"/>
</dbReference>
<dbReference type="RefSeq" id="WP_200312333.1">
    <property type="nucleotide sequence ID" value="NZ_JAENIM010000044.1"/>
</dbReference>
<dbReference type="InterPro" id="IPR021866">
    <property type="entry name" value="SpoIIAA-like"/>
</dbReference>
<protein>
    <submittedName>
        <fullName evidence="1">STAS/SEC14 domain-containing protein</fullName>
    </submittedName>
</protein>
<proteinExistence type="predicted"/>
<dbReference type="AlphaFoldDB" id="A0A8J7MF84"/>
<keyword evidence="2" id="KW-1185">Reference proteome</keyword>
<comment type="caution">
    <text evidence="1">The sequence shown here is derived from an EMBL/GenBank/DDBJ whole genome shotgun (WGS) entry which is preliminary data.</text>
</comment>
<dbReference type="InterPro" id="IPR036513">
    <property type="entry name" value="STAS_dom_sf"/>
</dbReference>
<reference evidence="1" key="1">
    <citation type="submission" date="2021-01" db="EMBL/GenBank/DDBJ databases">
        <title>Modified the classification status of verrucomicrobia.</title>
        <authorList>
            <person name="Feng X."/>
        </authorList>
    </citation>
    <scope>NUCLEOTIDE SEQUENCE</scope>
    <source>
        <strain evidence="1">_KCTC 22039</strain>
    </source>
</reference>
<sequence length="246" mass="28206">MIYYHLHAHSSILEIRPDGKLSAEDFAPLVKDVDSYLAENNQLNGVLIDASDFSGWQDFQGLTTHLKFVQNHHHQIRRLAILTSNNLLGVAPHLLKHFVSCELKPFAAGQQDSATAWLTESPNSAAVDIRCKLYGEPNVMWIKVDGKITRDAYLKMLADLQGQLDNNHKTNYLVEIKLLEGIEFGAMWEDLKFGIDQYHNIDRLAVVLPTSWTKIMPDFHLPKDGADIRFFERRELEEAWKWSSHQ</sequence>
<name>A0A8J7MF84_9BACT</name>